<sequence length="842" mass="93408">MAMNWHVYQTVLALLWHMGNPQETLFDNNEQFRLPGDYVIGGLFSLHSRAVNLDSRTKPEFITCDSFYPSGYRYFLTMIFAIDEINQATDLLPGVQLGYEVYDSCMEMLGTVPPSLRFVSKGDSNGVAVQCDYMNYQPRVIAVVGPTTSEETIPIARLLGHFHIPQIGYSASSEALTNRQRFPTFFRMIPSDNVQTEAILQLLHQLGWNWVSLLCTDDEYGRGGCTKFINLAEQHSICISHWQLLPQRVEAKSNAQLGQILSTLKSVQSNSTVLFANDLYATALLQEAVSQGYGSGKVWIGSEGWTASRRVADIPNVGKAGGVLGLALQKGRMPGFEPFLEKWLKRMSSRPRQECQAGGDLSQGVCFPNCAECYSFTLQNYSYLLGGTQRRTSFATYASVYVIAHALHSLLQCNQSGCLKSKVCTQKLVEELWKVNFTLETSPISFNSKGDPPSIYEIVNWQWHQGGTPSIVTVGKYINGKLSLDLPNVYWNTPDNRPPGSNCSSQCEDGQVKRGSGCCSKCDDCPAGTFSNISDDSNICSPCPLEQWSYPRSSNCRDRIVEMRSWTNFSTIFLLFFSILAMVVLLSVALVFVCQHQSHMVHEAGGASCFLMLLSIFSSCTSLPFFLGPPSPSTCLARQPLFSAGFTVCIAAMLAWPLRPPHSSTLCCQVSLQSCTGRILVFTISLLPQVVNFFLWLWLNPPAVIPNYDILDNLVLLECFEGSNIFFGFSICYNCILAALALALTVGRLDLWSYNTGRQATFSLSVFIISWIFFLPTYATSKGLNVPCIQVFSGLVCIYSIQGSYFLPKCRLLLFKPNIGTNGFLPRASLDQPGSIRTVDSQ</sequence>
<keyword evidence="2" id="KW-1003">Cell membrane</keyword>
<comment type="similarity">
    <text evidence="11">Belongs to the G-protein coupled receptor 3 family. TAS1R subfamily.</text>
</comment>
<dbReference type="InterPro" id="IPR028082">
    <property type="entry name" value="Peripla_BP_I"/>
</dbReference>
<dbReference type="FunFam" id="2.10.50.30:FF:000004">
    <property type="entry name" value="Taste receptor type 1 member 3-like protein"/>
    <property type="match status" value="1"/>
</dbReference>
<dbReference type="GO" id="GO:0005886">
    <property type="term" value="C:plasma membrane"/>
    <property type="evidence" value="ECO:0007669"/>
    <property type="project" value="UniProtKB-SubCell"/>
</dbReference>
<dbReference type="GO" id="GO:0004930">
    <property type="term" value="F:G protein-coupled receptor activity"/>
    <property type="evidence" value="ECO:0007669"/>
    <property type="project" value="UniProtKB-KW"/>
</dbReference>
<keyword evidence="6" id="KW-0297">G-protein coupled receptor</keyword>
<feature type="transmembrane region" description="Helical" evidence="13">
    <location>
        <begin position="725"/>
        <end position="747"/>
    </location>
</feature>
<feature type="transmembrane region" description="Helical" evidence="13">
    <location>
        <begin position="759"/>
        <end position="778"/>
    </location>
</feature>
<dbReference type="Gene3D" id="2.10.50.30">
    <property type="entry name" value="GPCR, family 3, nine cysteines domain"/>
    <property type="match status" value="1"/>
</dbReference>
<keyword evidence="9" id="KW-0325">Glycoprotein</keyword>
<dbReference type="Pfam" id="PF01094">
    <property type="entry name" value="ANF_receptor"/>
    <property type="match status" value="1"/>
</dbReference>
<feature type="transmembrane region" description="Helical" evidence="13">
    <location>
        <begin position="679"/>
        <end position="699"/>
    </location>
</feature>
<dbReference type="Gene3D" id="3.40.50.2300">
    <property type="match status" value="2"/>
</dbReference>
<dbReference type="InterPro" id="IPR017978">
    <property type="entry name" value="GPCR_3_C"/>
</dbReference>
<proteinExistence type="inferred from homology"/>
<evidence type="ECO:0000256" key="8">
    <source>
        <dbReference type="ARBA" id="ARBA00023170"/>
    </source>
</evidence>
<evidence type="ECO:0000256" key="11">
    <source>
        <dbReference type="ARBA" id="ARBA00038492"/>
    </source>
</evidence>
<feature type="domain" description="G-protein coupled receptors family 3 profile" evidence="15">
    <location>
        <begin position="570"/>
        <end position="818"/>
    </location>
</feature>
<dbReference type="OrthoDB" id="5984008at2759"/>
<name>A0A8X7XIZ1_POLSE</name>
<evidence type="ECO:0000256" key="3">
    <source>
        <dbReference type="ARBA" id="ARBA00022692"/>
    </source>
</evidence>
<evidence type="ECO:0000313" key="16">
    <source>
        <dbReference type="EMBL" id="KAG2469116.1"/>
    </source>
</evidence>
<evidence type="ECO:0000256" key="5">
    <source>
        <dbReference type="ARBA" id="ARBA00022989"/>
    </source>
</evidence>
<feature type="non-terminal residue" evidence="16">
    <location>
        <position position="1"/>
    </location>
</feature>
<dbReference type="AlphaFoldDB" id="A0A8X7XIZ1"/>
<dbReference type="Proteomes" id="UP000886611">
    <property type="component" value="Unassembled WGS sequence"/>
</dbReference>
<dbReference type="SUPFAM" id="SSF53822">
    <property type="entry name" value="Periplasmic binding protein-like I"/>
    <property type="match status" value="1"/>
</dbReference>
<organism evidence="16 17">
    <name type="scientific">Polypterus senegalus</name>
    <name type="common">Senegal bichir</name>
    <dbReference type="NCBI Taxonomy" id="55291"/>
    <lineage>
        <taxon>Eukaryota</taxon>
        <taxon>Metazoa</taxon>
        <taxon>Chordata</taxon>
        <taxon>Craniata</taxon>
        <taxon>Vertebrata</taxon>
        <taxon>Euteleostomi</taxon>
        <taxon>Actinopterygii</taxon>
        <taxon>Polypteriformes</taxon>
        <taxon>Polypteridae</taxon>
        <taxon>Polypterus</taxon>
    </lineage>
</organism>
<keyword evidence="8" id="KW-0675">Receptor</keyword>
<dbReference type="FunFam" id="3.40.50.2300:FF:000016">
    <property type="entry name" value="Taste 1 receptor member 2"/>
    <property type="match status" value="1"/>
</dbReference>
<evidence type="ECO:0000256" key="9">
    <source>
        <dbReference type="ARBA" id="ARBA00023180"/>
    </source>
</evidence>
<keyword evidence="4 14" id="KW-0732">Signal</keyword>
<keyword evidence="10" id="KW-0807">Transducer</keyword>
<evidence type="ECO:0000256" key="7">
    <source>
        <dbReference type="ARBA" id="ARBA00023136"/>
    </source>
</evidence>
<comment type="subcellular location">
    <subcellularLocation>
        <location evidence="1">Cell membrane</location>
        <topology evidence="1">Multi-pass membrane protein</topology>
    </subcellularLocation>
</comment>
<dbReference type="GO" id="GO:0050916">
    <property type="term" value="P:sensory perception of sweet taste"/>
    <property type="evidence" value="ECO:0007669"/>
    <property type="project" value="TreeGrafter"/>
</dbReference>
<feature type="transmembrane region" description="Helical" evidence="13">
    <location>
        <begin position="784"/>
        <end position="807"/>
    </location>
</feature>
<reference evidence="16 17" key="1">
    <citation type="journal article" date="2021" name="Cell">
        <title>Tracing the genetic footprints of vertebrate landing in non-teleost ray-finned fishes.</title>
        <authorList>
            <person name="Bi X."/>
            <person name="Wang K."/>
            <person name="Yang L."/>
            <person name="Pan H."/>
            <person name="Jiang H."/>
            <person name="Wei Q."/>
            <person name="Fang M."/>
            <person name="Yu H."/>
            <person name="Zhu C."/>
            <person name="Cai Y."/>
            <person name="He Y."/>
            <person name="Gan X."/>
            <person name="Zeng H."/>
            <person name="Yu D."/>
            <person name="Zhu Y."/>
            <person name="Jiang H."/>
            <person name="Qiu Q."/>
            <person name="Yang H."/>
            <person name="Zhang Y.E."/>
            <person name="Wang W."/>
            <person name="Zhu M."/>
            <person name="He S."/>
            <person name="Zhang G."/>
        </authorList>
    </citation>
    <scope>NUCLEOTIDE SEQUENCE [LARGE SCALE GENOMIC DNA]</scope>
    <source>
        <strain evidence="16">Bchr_013</strain>
    </source>
</reference>
<evidence type="ECO:0000256" key="13">
    <source>
        <dbReference type="SAM" id="Phobius"/>
    </source>
</evidence>
<dbReference type="InterPro" id="IPR001828">
    <property type="entry name" value="ANF_lig-bd_rcpt"/>
</dbReference>
<dbReference type="PRINTS" id="PR00592">
    <property type="entry name" value="CASENSINGR"/>
</dbReference>
<comment type="caution">
    <text evidence="16">The sequence shown here is derived from an EMBL/GenBank/DDBJ whole genome shotgun (WGS) entry which is preliminary data.</text>
</comment>
<accession>A0A8X7XIZ1</accession>
<evidence type="ECO:0000313" key="17">
    <source>
        <dbReference type="Proteomes" id="UP000886611"/>
    </source>
</evidence>
<evidence type="ECO:0000259" key="15">
    <source>
        <dbReference type="PROSITE" id="PS50259"/>
    </source>
</evidence>
<feature type="transmembrane region" description="Helical" evidence="13">
    <location>
        <begin position="639"/>
        <end position="658"/>
    </location>
</feature>
<protein>
    <recommendedName>
        <fullName evidence="12">Taste receptor type 1 member 3</fullName>
    </recommendedName>
</protein>
<keyword evidence="17" id="KW-1185">Reference proteome</keyword>
<keyword evidence="7 13" id="KW-0472">Membrane</keyword>
<feature type="transmembrane region" description="Helical" evidence="13">
    <location>
        <begin position="605"/>
        <end position="627"/>
    </location>
</feature>
<dbReference type="PANTHER" id="PTHR24061:SF435">
    <property type="entry name" value="TASTE RECEPTOR TYPE 1 MEMBER 3"/>
    <property type="match status" value="1"/>
</dbReference>
<dbReference type="InterPro" id="IPR038550">
    <property type="entry name" value="GPCR_3_9-Cys_sf"/>
</dbReference>
<dbReference type="GO" id="GO:0050917">
    <property type="term" value="P:sensory perception of umami taste"/>
    <property type="evidence" value="ECO:0007669"/>
    <property type="project" value="TreeGrafter"/>
</dbReference>
<keyword evidence="3 13" id="KW-0812">Transmembrane</keyword>
<evidence type="ECO:0000256" key="14">
    <source>
        <dbReference type="SAM" id="SignalP"/>
    </source>
</evidence>
<feature type="chain" id="PRO_5036473092" description="Taste receptor type 1 member 3" evidence="14">
    <location>
        <begin position="22"/>
        <end position="842"/>
    </location>
</feature>
<dbReference type="InterPro" id="IPR000337">
    <property type="entry name" value="GPCR_3"/>
</dbReference>
<evidence type="ECO:0000256" key="1">
    <source>
        <dbReference type="ARBA" id="ARBA00004651"/>
    </source>
</evidence>
<dbReference type="PRINTS" id="PR00248">
    <property type="entry name" value="GPCRMGR"/>
</dbReference>
<keyword evidence="5 13" id="KW-1133">Transmembrane helix</keyword>
<dbReference type="PANTHER" id="PTHR24061">
    <property type="entry name" value="CALCIUM-SENSING RECEPTOR-RELATED"/>
    <property type="match status" value="1"/>
</dbReference>
<evidence type="ECO:0000256" key="12">
    <source>
        <dbReference type="ARBA" id="ARBA00040705"/>
    </source>
</evidence>
<evidence type="ECO:0000256" key="4">
    <source>
        <dbReference type="ARBA" id="ARBA00022729"/>
    </source>
</evidence>
<evidence type="ECO:0000256" key="2">
    <source>
        <dbReference type="ARBA" id="ARBA00022475"/>
    </source>
</evidence>
<feature type="transmembrane region" description="Helical" evidence="13">
    <location>
        <begin position="572"/>
        <end position="593"/>
    </location>
</feature>
<dbReference type="PROSITE" id="PS50259">
    <property type="entry name" value="G_PROTEIN_RECEP_F3_4"/>
    <property type="match status" value="1"/>
</dbReference>
<feature type="signal peptide" evidence="14">
    <location>
        <begin position="1"/>
        <end position="21"/>
    </location>
</feature>
<feature type="non-terminal residue" evidence="16">
    <location>
        <position position="842"/>
    </location>
</feature>
<evidence type="ECO:0000256" key="10">
    <source>
        <dbReference type="ARBA" id="ARBA00023224"/>
    </source>
</evidence>
<evidence type="ECO:0000256" key="6">
    <source>
        <dbReference type="ARBA" id="ARBA00023040"/>
    </source>
</evidence>
<dbReference type="InterPro" id="IPR000068">
    <property type="entry name" value="GPCR_3_Ca_sens_rcpt-rel"/>
</dbReference>
<dbReference type="EMBL" id="JAATIS010000220">
    <property type="protein sequence ID" value="KAG2469116.1"/>
    <property type="molecule type" value="Genomic_DNA"/>
</dbReference>
<dbReference type="Pfam" id="PF00003">
    <property type="entry name" value="7tm_3"/>
    <property type="match status" value="1"/>
</dbReference>
<gene>
    <name evidence="16" type="primary">Tas1r3</name>
    <name evidence="16" type="ORF">GTO96_0004847</name>
</gene>